<gene>
    <name evidence="2" type="ORF">KZ699_17345</name>
</gene>
<keyword evidence="2" id="KW-0547">Nucleotide-binding</keyword>
<organism evidence="2 3">
    <name type="scientific">Agrobacterium cucumeris</name>
    <dbReference type="NCBI Taxonomy" id="2862866"/>
    <lineage>
        <taxon>Bacteria</taxon>
        <taxon>Pseudomonadati</taxon>
        <taxon>Pseudomonadota</taxon>
        <taxon>Alphaproteobacteria</taxon>
        <taxon>Hyphomicrobiales</taxon>
        <taxon>Rhizobiaceae</taxon>
        <taxon>Rhizobium/Agrobacterium group</taxon>
        <taxon>Agrobacterium</taxon>
    </lineage>
</organism>
<sequence>MTTQPMKVNGDTAPIKNVSTALALVYSLQNRHPLQPNLGVLAGYSGYGKSVAALYCQNKTSAAYVEVRDTWTRAKLLRSILSELGIYQPRGTLADMEDEVIGLLARDPRRPLIIDESDLLIKKNLIELVRGIAKASGVPVMLIGEELFPQKLEHVGDRFRDLVLDTKYAQPCDLDDARTLARTFYPKLMITDDLLEKAKDEGKGNVRRVGNSLHNIAEAAARIGVSSIDLATYEGGRGLFSRPRLPTRKEAA</sequence>
<dbReference type="InterPro" id="IPR027417">
    <property type="entry name" value="P-loop_NTPase"/>
</dbReference>
<dbReference type="Proteomes" id="UP001225611">
    <property type="component" value="Chromosome 2"/>
</dbReference>
<dbReference type="PANTHER" id="PTHR35894">
    <property type="entry name" value="GENERAL SECRETION PATHWAY PROTEIN A-RELATED"/>
    <property type="match status" value="1"/>
</dbReference>
<dbReference type="Pfam" id="PF13401">
    <property type="entry name" value="AAA_22"/>
    <property type="match status" value="1"/>
</dbReference>
<reference evidence="2 3" key="1">
    <citation type="journal article" date="2023" name="Syst. Appl. Microbiol.">
        <title>Agrobacterium cucumeris sp. nov. isolated from crazy roots on cucumber (Cucumis sativus).</title>
        <authorList>
            <person name="Warabieda M."/>
            <person name="Kuzmanovic N."/>
            <person name="Trzcinski P."/>
            <person name="Pulawska J."/>
        </authorList>
    </citation>
    <scope>NUCLEOTIDE SEQUENCE [LARGE SCALE GENOMIC DNA]</scope>
    <source>
        <strain evidence="2 3">O132</strain>
    </source>
</reference>
<feature type="domain" description="ORC1/DEAH AAA+ ATPase" evidence="1">
    <location>
        <begin position="36"/>
        <end position="148"/>
    </location>
</feature>
<name>A0ABY8RRL1_9HYPH</name>
<dbReference type="InterPro" id="IPR049945">
    <property type="entry name" value="AAA_22"/>
</dbReference>
<evidence type="ECO:0000259" key="1">
    <source>
        <dbReference type="Pfam" id="PF13401"/>
    </source>
</evidence>
<evidence type="ECO:0000313" key="3">
    <source>
        <dbReference type="Proteomes" id="UP001225611"/>
    </source>
</evidence>
<dbReference type="Gene3D" id="3.40.50.300">
    <property type="entry name" value="P-loop containing nucleotide triphosphate hydrolases"/>
    <property type="match status" value="1"/>
</dbReference>
<dbReference type="InterPro" id="IPR052026">
    <property type="entry name" value="ExeA_AAA_ATPase_DNA-bind"/>
</dbReference>
<dbReference type="EMBL" id="CP080388">
    <property type="protein sequence ID" value="WHO10280.1"/>
    <property type="molecule type" value="Genomic_DNA"/>
</dbReference>
<evidence type="ECO:0000313" key="2">
    <source>
        <dbReference type="EMBL" id="WHO10280.1"/>
    </source>
</evidence>
<keyword evidence="3" id="KW-1185">Reference proteome</keyword>
<dbReference type="SUPFAM" id="SSF52540">
    <property type="entry name" value="P-loop containing nucleoside triphosphate hydrolases"/>
    <property type="match status" value="1"/>
</dbReference>
<dbReference type="GO" id="GO:0005524">
    <property type="term" value="F:ATP binding"/>
    <property type="evidence" value="ECO:0007669"/>
    <property type="project" value="UniProtKB-KW"/>
</dbReference>
<protein>
    <submittedName>
        <fullName evidence="2">ATP-binding protein</fullName>
    </submittedName>
</protein>
<proteinExistence type="predicted"/>
<keyword evidence="2" id="KW-0067">ATP-binding</keyword>
<dbReference type="PANTHER" id="PTHR35894:SF5">
    <property type="entry name" value="MU-LIKE PROPHAGE FLUMU DNA TRANSPOSITION PROTEIN B"/>
    <property type="match status" value="1"/>
</dbReference>
<accession>A0ABY8RRL1</accession>
<dbReference type="RefSeq" id="WP_269699199.1">
    <property type="nucleotide sequence ID" value="NZ_CP080388.1"/>
</dbReference>